<evidence type="ECO:0000256" key="2">
    <source>
        <dbReference type="ARBA" id="ARBA00022485"/>
    </source>
</evidence>
<evidence type="ECO:0000256" key="1">
    <source>
        <dbReference type="ARBA" id="ARBA00001966"/>
    </source>
</evidence>
<dbReference type="PANTHER" id="PTHR11135:SF0">
    <property type="entry name" value="ELONGATOR COMPLEX PROTEIN 3"/>
    <property type="match status" value="1"/>
</dbReference>
<dbReference type="EMBL" id="ATHI01000015">
    <property type="protein sequence ID" value="EPR34137.1"/>
    <property type="molecule type" value="Genomic_DNA"/>
</dbReference>
<accession>S7TAI3</accession>
<keyword evidence="6" id="KW-0411">Iron-sulfur</keyword>
<dbReference type="GO" id="GO:0005737">
    <property type="term" value="C:cytoplasm"/>
    <property type="evidence" value="ECO:0007669"/>
    <property type="project" value="TreeGrafter"/>
</dbReference>
<dbReference type="InterPro" id="IPR058240">
    <property type="entry name" value="rSAM_sf"/>
</dbReference>
<reference evidence="8 9" key="1">
    <citation type="journal article" date="2013" name="Genome Announc.">
        <title>Draft genome sequences for three mercury-methylating, sulfate-reducing bacteria.</title>
        <authorList>
            <person name="Brown S.D."/>
            <person name="Hurt R.A.Jr."/>
            <person name="Gilmour C.C."/>
            <person name="Elias D.A."/>
        </authorList>
    </citation>
    <scope>NUCLEOTIDE SEQUENCE [LARGE SCALE GENOMIC DNA]</scope>
    <source>
        <strain evidence="8 9">DSM 16529</strain>
    </source>
</reference>
<dbReference type="PROSITE" id="PS51918">
    <property type="entry name" value="RADICAL_SAM"/>
    <property type="match status" value="1"/>
</dbReference>
<evidence type="ECO:0000256" key="4">
    <source>
        <dbReference type="ARBA" id="ARBA00022723"/>
    </source>
</evidence>
<keyword evidence="2" id="KW-0004">4Fe-4S</keyword>
<dbReference type="InterPro" id="IPR032432">
    <property type="entry name" value="Radical_SAM_C"/>
</dbReference>
<keyword evidence="9" id="KW-1185">Reference proteome</keyword>
<dbReference type="AlphaFoldDB" id="S7TAI3"/>
<dbReference type="STRING" id="1121439.dsat_2900"/>
<evidence type="ECO:0000313" key="9">
    <source>
        <dbReference type="Proteomes" id="UP000014975"/>
    </source>
</evidence>
<keyword evidence="3" id="KW-0949">S-adenosyl-L-methionine</keyword>
<evidence type="ECO:0000256" key="3">
    <source>
        <dbReference type="ARBA" id="ARBA00022691"/>
    </source>
</evidence>
<evidence type="ECO:0000256" key="6">
    <source>
        <dbReference type="ARBA" id="ARBA00023014"/>
    </source>
</evidence>
<dbReference type="GO" id="GO:0002926">
    <property type="term" value="P:tRNA wobble base 5-methoxycarbonylmethyl-2-thiouridinylation"/>
    <property type="evidence" value="ECO:0007669"/>
    <property type="project" value="TreeGrafter"/>
</dbReference>
<dbReference type="SUPFAM" id="SSF102114">
    <property type="entry name" value="Radical SAM enzymes"/>
    <property type="match status" value="1"/>
</dbReference>
<dbReference type="SMART" id="SM00729">
    <property type="entry name" value="Elp3"/>
    <property type="match status" value="1"/>
</dbReference>
<feature type="domain" description="Radical SAM core" evidence="7">
    <location>
        <begin position="12"/>
        <end position="250"/>
    </location>
</feature>
<dbReference type="SFLD" id="SFLDG01086">
    <property type="entry name" value="elongater_protein-like"/>
    <property type="match status" value="1"/>
</dbReference>
<dbReference type="Gene3D" id="3.30.750.200">
    <property type="match status" value="1"/>
</dbReference>
<dbReference type="RefSeq" id="WP_020886865.1">
    <property type="nucleotide sequence ID" value="NZ_ATHI01000015.1"/>
</dbReference>
<organism evidence="8 9">
    <name type="scientific">Alkalidesulfovibrio alkalitolerans DSM 16529</name>
    <dbReference type="NCBI Taxonomy" id="1121439"/>
    <lineage>
        <taxon>Bacteria</taxon>
        <taxon>Pseudomonadati</taxon>
        <taxon>Thermodesulfobacteriota</taxon>
        <taxon>Desulfovibrionia</taxon>
        <taxon>Desulfovibrionales</taxon>
        <taxon>Desulfovibrionaceae</taxon>
        <taxon>Alkalidesulfovibrio</taxon>
    </lineage>
</organism>
<dbReference type="Proteomes" id="UP000014975">
    <property type="component" value="Unassembled WGS sequence"/>
</dbReference>
<dbReference type="eggNOG" id="COG1243">
    <property type="taxonomic scope" value="Bacteria"/>
</dbReference>
<sequence>MKEARFPHPSPVLGRPRLLPVFLPHAGCPDGGVCVFCDQRAQTGRHGLESLDARYTALERDLASLAEQGAGPLEIGFYGGSFTALPGEWPERFLTLAGRFRERGLIADVRCSTRPDACDPARLASLRAMGLSLVELGIQSFADEALDACRRGYDSATAEVGCRAVTGAGLALGVQLMPGLPGGDLASFLADVDRTATLGAAVARLHPCLVLANTPLAQRFAAGTYRPWSLDKALVACGMAVQRLWQAGTAVIRLGLSPEPSLLAAVKAGPWHPAFGQRVKSRALLMHVTARHLELGGGPGELLVPRRHLSEIYGWKSETRQRHERLGLCIRVHDESFFLLRVR</sequence>
<comment type="caution">
    <text evidence="8">The sequence shown here is derived from an EMBL/GenBank/DDBJ whole genome shotgun (WGS) entry which is preliminary data.</text>
</comment>
<dbReference type="InterPro" id="IPR007197">
    <property type="entry name" value="rSAM"/>
</dbReference>
<dbReference type="SFLD" id="SFLDS00029">
    <property type="entry name" value="Radical_SAM"/>
    <property type="match status" value="1"/>
</dbReference>
<dbReference type="Pfam" id="PF16199">
    <property type="entry name" value="Radical_SAM_C"/>
    <property type="match status" value="1"/>
</dbReference>
<dbReference type="Pfam" id="PF04055">
    <property type="entry name" value="Radical_SAM"/>
    <property type="match status" value="1"/>
</dbReference>
<dbReference type="InterPro" id="IPR039661">
    <property type="entry name" value="ELP3"/>
</dbReference>
<gene>
    <name evidence="8" type="ORF">dsat_2900</name>
</gene>
<evidence type="ECO:0000256" key="5">
    <source>
        <dbReference type="ARBA" id="ARBA00023004"/>
    </source>
</evidence>
<dbReference type="GO" id="GO:0003824">
    <property type="term" value="F:catalytic activity"/>
    <property type="evidence" value="ECO:0007669"/>
    <property type="project" value="InterPro"/>
</dbReference>
<dbReference type="SFLD" id="SFLDG01082">
    <property type="entry name" value="B12-binding_domain_containing"/>
    <property type="match status" value="1"/>
</dbReference>
<keyword evidence="5" id="KW-0408">Iron</keyword>
<dbReference type="OrthoDB" id="9815044at2"/>
<protein>
    <submittedName>
        <fullName evidence="8">Radical SAM domain protein</fullName>
    </submittedName>
</protein>
<keyword evidence="4" id="KW-0479">Metal-binding</keyword>
<evidence type="ECO:0000313" key="8">
    <source>
        <dbReference type="EMBL" id="EPR34137.1"/>
    </source>
</evidence>
<dbReference type="InterPro" id="IPR006638">
    <property type="entry name" value="Elp3/MiaA/NifB-like_rSAM"/>
</dbReference>
<dbReference type="PANTHER" id="PTHR11135">
    <property type="entry name" value="HISTONE ACETYLTRANSFERASE-RELATED"/>
    <property type="match status" value="1"/>
</dbReference>
<dbReference type="GO" id="GO:0051539">
    <property type="term" value="F:4 iron, 4 sulfur cluster binding"/>
    <property type="evidence" value="ECO:0007669"/>
    <property type="project" value="UniProtKB-KW"/>
</dbReference>
<comment type="cofactor">
    <cofactor evidence="1">
        <name>[4Fe-4S] cluster</name>
        <dbReference type="ChEBI" id="CHEBI:49883"/>
    </cofactor>
</comment>
<dbReference type="PATRIC" id="fig|1121439.3.peg.1417"/>
<evidence type="ECO:0000259" key="7">
    <source>
        <dbReference type="PROSITE" id="PS51918"/>
    </source>
</evidence>
<name>S7TAI3_9BACT</name>
<proteinExistence type="predicted"/>
<dbReference type="GO" id="GO:0046872">
    <property type="term" value="F:metal ion binding"/>
    <property type="evidence" value="ECO:0007669"/>
    <property type="project" value="UniProtKB-KW"/>
</dbReference>